<dbReference type="PRINTS" id="PR00465">
    <property type="entry name" value="EP450IV"/>
</dbReference>
<dbReference type="InterPro" id="IPR002403">
    <property type="entry name" value="Cyt_P450_E_grp-IV"/>
</dbReference>
<dbReference type="InterPro" id="IPR050121">
    <property type="entry name" value="Cytochrome_P450_monoxygenase"/>
</dbReference>
<dbReference type="GO" id="GO:0005506">
    <property type="term" value="F:iron ion binding"/>
    <property type="evidence" value="ECO:0007669"/>
    <property type="project" value="InterPro"/>
</dbReference>
<dbReference type="SUPFAM" id="SSF48264">
    <property type="entry name" value="Cytochrome P450"/>
    <property type="match status" value="1"/>
</dbReference>
<keyword evidence="4 7" id="KW-0479">Metal-binding</keyword>
<dbReference type="PANTHER" id="PTHR24305">
    <property type="entry name" value="CYTOCHROME P450"/>
    <property type="match status" value="1"/>
</dbReference>
<dbReference type="PRINTS" id="PR00385">
    <property type="entry name" value="P450"/>
</dbReference>
<protein>
    <submittedName>
        <fullName evidence="10">Cytochrome P450 3A12</fullName>
    </submittedName>
</protein>
<dbReference type="STRING" id="158607.A0A2P5HS18"/>
<feature type="region of interest" description="Disordered" evidence="9">
    <location>
        <begin position="312"/>
        <end position="333"/>
    </location>
</feature>
<dbReference type="GO" id="GO:0020037">
    <property type="term" value="F:heme binding"/>
    <property type="evidence" value="ECO:0007669"/>
    <property type="project" value="InterPro"/>
</dbReference>
<evidence type="ECO:0000256" key="8">
    <source>
        <dbReference type="RuleBase" id="RU000461"/>
    </source>
</evidence>
<dbReference type="AlphaFoldDB" id="A0A2P5HS18"/>
<feature type="region of interest" description="Disordered" evidence="9">
    <location>
        <begin position="393"/>
        <end position="415"/>
    </location>
</feature>
<evidence type="ECO:0000256" key="5">
    <source>
        <dbReference type="ARBA" id="ARBA00023004"/>
    </source>
</evidence>
<dbReference type="Pfam" id="PF00067">
    <property type="entry name" value="p450"/>
    <property type="match status" value="1"/>
</dbReference>
<keyword evidence="5 7" id="KW-0408">Iron</keyword>
<evidence type="ECO:0000256" key="1">
    <source>
        <dbReference type="ARBA" id="ARBA00001971"/>
    </source>
</evidence>
<evidence type="ECO:0000256" key="2">
    <source>
        <dbReference type="ARBA" id="ARBA00010617"/>
    </source>
</evidence>
<keyword evidence="3 7" id="KW-0349">Heme</keyword>
<proteinExistence type="inferred from homology"/>
<dbReference type="InterPro" id="IPR036396">
    <property type="entry name" value="Cyt_P450_sf"/>
</dbReference>
<comment type="caution">
    <text evidence="10">The sequence shown here is derived from an EMBL/GenBank/DDBJ whole genome shotgun (WGS) entry which is preliminary data.</text>
</comment>
<evidence type="ECO:0000256" key="3">
    <source>
        <dbReference type="ARBA" id="ARBA00022617"/>
    </source>
</evidence>
<keyword evidence="6 8" id="KW-0503">Monooxygenase</keyword>
<name>A0A2P5HS18_DIAHE</name>
<keyword evidence="8" id="KW-0560">Oxidoreductase</keyword>
<dbReference type="OrthoDB" id="1470350at2759"/>
<comment type="similarity">
    <text evidence="2 8">Belongs to the cytochrome P450 family.</text>
</comment>
<evidence type="ECO:0000313" key="11">
    <source>
        <dbReference type="Proteomes" id="UP000094444"/>
    </source>
</evidence>
<evidence type="ECO:0000256" key="4">
    <source>
        <dbReference type="ARBA" id="ARBA00022723"/>
    </source>
</evidence>
<dbReference type="EMBL" id="MAVT02000876">
    <property type="protein sequence ID" value="POS73027.1"/>
    <property type="molecule type" value="Genomic_DNA"/>
</dbReference>
<comment type="cofactor">
    <cofactor evidence="1 7">
        <name>heme</name>
        <dbReference type="ChEBI" id="CHEBI:30413"/>
    </cofactor>
</comment>
<dbReference type="PANTHER" id="PTHR24305:SF166">
    <property type="entry name" value="CYTOCHROME P450 12A4, MITOCHONDRIAL-RELATED"/>
    <property type="match status" value="1"/>
</dbReference>
<dbReference type="GO" id="GO:0004497">
    <property type="term" value="F:monooxygenase activity"/>
    <property type="evidence" value="ECO:0007669"/>
    <property type="project" value="UniProtKB-KW"/>
</dbReference>
<dbReference type="InParanoid" id="A0A2P5HS18"/>
<evidence type="ECO:0000256" key="6">
    <source>
        <dbReference type="ARBA" id="ARBA00023033"/>
    </source>
</evidence>
<sequence>MASPTVTLFLTLLTLLTTYHYLIHPLLISPLRKIPPAHWTCPISPLWILHTRRSRNNNENTTIHALHQRLGPLVRLGPNEISVNSVDGGVRTIYGGGGGSGFEKGAWYAVFHNYGKPNIFSSLRRADHSARKRVLSNVYARSAIQASAALHGIARDILCGRMLPRLVVGTGSRKAGGVNGEGVVVVVVVEAYAELFSGVAMDLITGYCFGLGQASNFTQDPGRCRAWVQDYKARQAYMFWPQEMPRLTAFLGAVGLKRWLLVPRWVDVANEKIAAWVLGLCDAAEAVYCDREKVVEARDRATVYNQLRGVINKSKGRDPDSSSSSSSYSSSPLGADERLEIASELLDQVLAGFDTTGITMTYLAWQLSKPENRGIQRALREELRANGATYRMATTADDDNEDDDGKDKATAQGSCPDFKTLDGLPLLHAVVMESLRLHAAIPGCQPRITPQGASLGPPGEAWSVQGLPANVRVNSYAYTLHLNADVFPQPERWDPYRWLGGDGEVERGGGGEKARWFWAFGSGGRMCIGSHLAMIDMKSIVAAIWGNFETGIVDDAGMIPKGGYTCEPLGSPEGNYLLLSFEPVEEEEGVAS</sequence>
<gene>
    <name evidence="10" type="ORF">DHEL01_v208579</name>
</gene>
<dbReference type="InterPro" id="IPR001128">
    <property type="entry name" value="Cyt_P450"/>
</dbReference>
<evidence type="ECO:0000313" key="10">
    <source>
        <dbReference type="EMBL" id="POS73027.1"/>
    </source>
</evidence>
<reference evidence="10" key="1">
    <citation type="submission" date="2017-09" db="EMBL/GenBank/DDBJ databases">
        <title>Polyketide synthases of a Diaporthe helianthi virulent isolate.</title>
        <authorList>
            <person name="Baroncelli R."/>
        </authorList>
    </citation>
    <scope>NUCLEOTIDE SEQUENCE [LARGE SCALE GENOMIC DNA]</scope>
    <source>
        <strain evidence="10">7/96</strain>
    </source>
</reference>
<feature type="binding site" description="axial binding residue" evidence="7">
    <location>
        <position position="527"/>
    </location>
    <ligand>
        <name>heme</name>
        <dbReference type="ChEBI" id="CHEBI:30413"/>
    </ligand>
    <ligandPart>
        <name>Fe</name>
        <dbReference type="ChEBI" id="CHEBI:18248"/>
    </ligandPart>
</feature>
<keyword evidence="11" id="KW-1185">Reference proteome</keyword>
<accession>A0A2P5HS18</accession>
<feature type="compositionally biased region" description="Low complexity" evidence="9">
    <location>
        <begin position="321"/>
        <end position="331"/>
    </location>
</feature>
<evidence type="ECO:0000256" key="9">
    <source>
        <dbReference type="SAM" id="MobiDB-lite"/>
    </source>
</evidence>
<dbReference type="InterPro" id="IPR017972">
    <property type="entry name" value="Cyt_P450_CS"/>
</dbReference>
<dbReference type="GO" id="GO:0016705">
    <property type="term" value="F:oxidoreductase activity, acting on paired donors, with incorporation or reduction of molecular oxygen"/>
    <property type="evidence" value="ECO:0007669"/>
    <property type="project" value="InterPro"/>
</dbReference>
<organism evidence="10 11">
    <name type="scientific">Diaporthe helianthi</name>
    <dbReference type="NCBI Taxonomy" id="158607"/>
    <lineage>
        <taxon>Eukaryota</taxon>
        <taxon>Fungi</taxon>
        <taxon>Dikarya</taxon>
        <taxon>Ascomycota</taxon>
        <taxon>Pezizomycotina</taxon>
        <taxon>Sordariomycetes</taxon>
        <taxon>Sordariomycetidae</taxon>
        <taxon>Diaporthales</taxon>
        <taxon>Diaporthaceae</taxon>
        <taxon>Diaporthe</taxon>
    </lineage>
</organism>
<evidence type="ECO:0000256" key="7">
    <source>
        <dbReference type="PIRSR" id="PIRSR602403-1"/>
    </source>
</evidence>
<dbReference type="Gene3D" id="1.10.630.10">
    <property type="entry name" value="Cytochrome P450"/>
    <property type="match status" value="1"/>
</dbReference>
<dbReference type="PROSITE" id="PS00086">
    <property type="entry name" value="CYTOCHROME_P450"/>
    <property type="match status" value="1"/>
</dbReference>
<dbReference type="Proteomes" id="UP000094444">
    <property type="component" value="Unassembled WGS sequence"/>
</dbReference>